<gene>
    <name evidence="2" type="ORF">QYT958_LOCUS37048</name>
</gene>
<accession>A0A822A1J3</accession>
<evidence type="ECO:0000313" key="2">
    <source>
        <dbReference type="EMBL" id="CAF4990451.1"/>
    </source>
</evidence>
<protein>
    <submittedName>
        <fullName evidence="2">Uncharacterized protein</fullName>
    </submittedName>
</protein>
<reference evidence="2" key="1">
    <citation type="submission" date="2021-02" db="EMBL/GenBank/DDBJ databases">
        <authorList>
            <person name="Nowell W R."/>
        </authorList>
    </citation>
    <scope>NUCLEOTIDE SEQUENCE</scope>
</reference>
<feature type="non-terminal residue" evidence="2">
    <location>
        <position position="117"/>
    </location>
</feature>
<evidence type="ECO:0000256" key="1">
    <source>
        <dbReference type="SAM" id="MobiDB-lite"/>
    </source>
</evidence>
<dbReference type="EMBL" id="CAJOBR010030330">
    <property type="protein sequence ID" value="CAF4990451.1"/>
    <property type="molecule type" value="Genomic_DNA"/>
</dbReference>
<evidence type="ECO:0000313" key="3">
    <source>
        <dbReference type="Proteomes" id="UP000663848"/>
    </source>
</evidence>
<feature type="compositionally biased region" description="Polar residues" evidence="1">
    <location>
        <begin position="100"/>
        <end position="111"/>
    </location>
</feature>
<feature type="region of interest" description="Disordered" evidence="1">
    <location>
        <begin position="66"/>
        <end position="117"/>
    </location>
</feature>
<dbReference type="AlphaFoldDB" id="A0A822A1J3"/>
<proteinExistence type="predicted"/>
<comment type="caution">
    <text evidence="2">The sequence shown here is derived from an EMBL/GenBank/DDBJ whole genome shotgun (WGS) entry which is preliminary data.</text>
</comment>
<dbReference type="Proteomes" id="UP000663848">
    <property type="component" value="Unassembled WGS sequence"/>
</dbReference>
<sequence>MNNQIENFINYLLDTETTSEIVFIENIYKNNEFFQLQYLKDWEAMVLRKLQQVHRNGITVTLNNVSNDENFESETLDQDLISSSSEDEEEKEETKNEKSTPNGNTQHSSKTAELCVN</sequence>
<name>A0A822A1J3_9BILA</name>
<organism evidence="2 3">
    <name type="scientific">Rotaria socialis</name>
    <dbReference type="NCBI Taxonomy" id="392032"/>
    <lineage>
        <taxon>Eukaryota</taxon>
        <taxon>Metazoa</taxon>
        <taxon>Spiralia</taxon>
        <taxon>Gnathifera</taxon>
        <taxon>Rotifera</taxon>
        <taxon>Eurotatoria</taxon>
        <taxon>Bdelloidea</taxon>
        <taxon>Philodinida</taxon>
        <taxon>Philodinidae</taxon>
        <taxon>Rotaria</taxon>
    </lineage>
</organism>